<feature type="region of interest" description="Disordered" evidence="8">
    <location>
        <begin position="1"/>
        <end position="21"/>
    </location>
</feature>
<dbReference type="PANTHER" id="PTHR48022:SF14">
    <property type="entry name" value="MAJOR FACILITATOR SUPERFAMILY (MFS) PROFILE DOMAIN-CONTAINING PROTEIN-RELATED"/>
    <property type="match status" value="1"/>
</dbReference>
<keyword evidence="3 7" id="KW-0813">Transport</keyword>
<evidence type="ECO:0000256" key="2">
    <source>
        <dbReference type="ARBA" id="ARBA00010992"/>
    </source>
</evidence>
<sequence>MATDGTKGQLDRARTNEPSKDSADYYETIEPISTANLPTVLAENVSYGPNGIKGLMSSPTVFGAAFLASLGGFSFGYDQGVISIINVMPHFLDAFPPVKTGFGKGFMTGMLEFGAFLGCFFFPYLADKISRKRALTAMVVIFNIGAILQTSAVNYGMLVAGRTIGGIGVGTMAMGAPLYISEIAPPNIRGTLLVLESISIVSGVVISFWITYGTRNMVGEISFRLPLGLQMICATLLGIFIHFFPYSPRWLAMVDRQDDALSSLCKLRRLPPTDERIQTEYRGILAEVTFQNALQEKKHPGVRGIKREFQAWLDLFSRKTWRRLAVGCGVCFFQQFSGINAFIYYAPTLFQSLGQDAEMSLLMSGVFNILQLVAVAICFVVIDKLGRRPLAIWGAVGTTVSYVIISILAGLFGNDWPSHGAAGWACVAMAFMFILTYGVSYSPLGWALPPEVFPNAMRAKGVALATAVNWISNFTVGVVTPPMLEKAKYKTFVFFAVMCFLTVVWAVLLVPETKGRTLEEMDEMWGDSSAEEEKEILKEAVLRDRTRANMGMTQKTAEV</sequence>
<dbReference type="NCBIfam" id="TIGR00879">
    <property type="entry name" value="SP"/>
    <property type="match status" value="1"/>
</dbReference>
<feature type="transmembrane region" description="Helical" evidence="9">
    <location>
        <begin position="192"/>
        <end position="212"/>
    </location>
</feature>
<feature type="transmembrane region" description="Helical" evidence="9">
    <location>
        <begin position="133"/>
        <end position="153"/>
    </location>
</feature>
<comment type="similarity">
    <text evidence="2 7">Belongs to the major facilitator superfamily. Sugar transporter (TC 2.A.1.1) family.</text>
</comment>
<feature type="transmembrane region" description="Helical" evidence="9">
    <location>
        <begin position="359"/>
        <end position="382"/>
    </location>
</feature>
<feature type="transmembrane region" description="Helical" evidence="9">
    <location>
        <begin position="159"/>
        <end position="180"/>
    </location>
</feature>
<dbReference type="OrthoDB" id="8120565at2759"/>
<evidence type="ECO:0000256" key="7">
    <source>
        <dbReference type="RuleBase" id="RU003346"/>
    </source>
</evidence>
<dbReference type="Pfam" id="PF00083">
    <property type="entry name" value="Sugar_tr"/>
    <property type="match status" value="1"/>
</dbReference>
<comment type="caution">
    <text evidence="11">The sequence shown here is derived from an EMBL/GenBank/DDBJ whole genome shotgun (WGS) entry which is preliminary data.</text>
</comment>
<keyword evidence="5 9" id="KW-1133">Transmembrane helix</keyword>
<dbReference type="InterPro" id="IPR005829">
    <property type="entry name" value="Sugar_transporter_CS"/>
</dbReference>
<evidence type="ECO:0000256" key="1">
    <source>
        <dbReference type="ARBA" id="ARBA00004141"/>
    </source>
</evidence>
<feature type="transmembrane region" description="Helical" evidence="9">
    <location>
        <begin position="461"/>
        <end position="480"/>
    </location>
</feature>
<dbReference type="Proteomes" id="UP001140560">
    <property type="component" value="Unassembled WGS sequence"/>
</dbReference>
<dbReference type="FunFam" id="1.20.1250.20:FF:000026">
    <property type="entry name" value="MFS quinate transporter QutD"/>
    <property type="match status" value="1"/>
</dbReference>
<feature type="compositionally biased region" description="Basic and acidic residues" evidence="8">
    <location>
        <begin position="9"/>
        <end position="21"/>
    </location>
</feature>
<evidence type="ECO:0000256" key="9">
    <source>
        <dbReference type="SAM" id="Phobius"/>
    </source>
</evidence>
<gene>
    <name evidence="11" type="ORF">N0V83_006472</name>
</gene>
<evidence type="ECO:0000256" key="4">
    <source>
        <dbReference type="ARBA" id="ARBA00022692"/>
    </source>
</evidence>
<accession>A0A9W9CL60</accession>
<dbReference type="PROSITE" id="PS00217">
    <property type="entry name" value="SUGAR_TRANSPORT_2"/>
    <property type="match status" value="1"/>
</dbReference>
<dbReference type="AlphaFoldDB" id="A0A9W9CL60"/>
<dbReference type="GO" id="GO:0005351">
    <property type="term" value="F:carbohydrate:proton symporter activity"/>
    <property type="evidence" value="ECO:0007669"/>
    <property type="project" value="TreeGrafter"/>
</dbReference>
<dbReference type="Gene3D" id="1.20.1250.20">
    <property type="entry name" value="MFS general substrate transporter like domains"/>
    <property type="match status" value="1"/>
</dbReference>
<dbReference type="GO" id="GO:0016020">
    <property type="term" value="C:membrane"/>
    <property type="evidence" value="ECO:0007669"/>
    <property type="project" value="UniProtKB-SubCell"/>
</dbReference>
<dbReference type="PROSITE" id="PS50850">
    <property type="entry name" value="MFS"/>
    <property type="match status" value="1"/>
</dbReference>
<evidence type="ECO:0000256" key="8">
    <source>
        <dbReference type="SAM" id="MobiDB-lite"/>
    </source>
</evidence>
<evidence type="ECO:0000313" key="12">
    <source>
        <dbReference type="Proteomes" id="UP001140560"/>
    </source>
</evidence>
<feature type="transmembrane region" description="Helical" evidence="9">
    <location>
        <begin position="61"/>
        <end position="85"/>
    </location>
</feature>
<evidence type="ECO:0000256" key="6">
    <source>
        <dbReference type="ARBA" id="ARBA00023136"/>
    </source>
</evidence>
<feature type="transmembrane region" description="Helical" evidence="9">
    <location>
        <begin position="421"/>
        <end position="440"/>
    </location>
</feature>
<dbReference type="InterPro" id="IPR050360">
    <property type="entry name" value="MFS_Sugar_Transporters"/>
</dbReference>
<feature type="transmembrane region" description="Helical" evidence="9">
    <location>
        <begin position="227"/>
        <end position="246"/>
    </location>
</feature>
<protein>
    <recommendedName>
        <fullName evidence="10">Major facilitator superfamily (MFS) profile domain-containing protein</fullName>
    </recommendedName>
</protein>
<feature type="domain" description="Major facilitator superfamily (MFS) profile" evidence="10">
    <location>
        <begin position="64"/>
        <end position="514"/>
    </location>
</feature>
<evidence type="ECO:0000256" key="5">
    <source>
        <dbReference type="ARBA" id="ARBA00022989"/>
    </source>
</evidence>
<evidence type="ECO:0000259" key="10">
    <source>
        <dbReference type="PROSITE" id="PS50850"/>
    </source>
</evidence>
<dbReference type="InterPro" id="IPR020846">
    <property type="entry name" value="MFS_dom"/>
</dbReference>
<keyword evidence="12" id="KW-1185">Reference proteome</keyword>
<dbReference type="PRINTS" id="PR00171">
    <property type="entry name" value="SUGRTRNSPORT"/>
</dbReference>
<feature type="transmembrane region" description="Helical" evidence="9">
    <location>
        <begin position="389"/>
        <end position="409"/>
    </location>
</feature>
<feature type="transmembrane region" description="Helical" evidence="9">
    <location>
        <begin position="105"/>
        <end position="126"/>
    </location>
</feature>
<dbReference type="InterPro" id="IPR036259">
    <property type="entry name" value="MFS_trans_sf"/>
</dbReference>
<evidence type="ECO:0000313" key="11">
    <source>
        <dbReference type="EMBL" id="KAJ4368117.1"/>
    </source>
</evidence>
<dbReference type="SUPFAM" id="SSF103473">
    <property type="entry name" value="MFS general substrate transporter"/>
    <property type="match status" value="1"/>
</dbReference>
<feature type="transmembrane region" description="Helical" evidence="9">
    <location>
        <begin position="324"/>
        <end position="347"/>
    </location>
</feature>
<feature type="transmembrane region" description="Helical" evidence="9">
    <location>
        <begin position="492"/>
        <end position="511"/>
    </location>
</feature>
<proteinExistence type="inferred from homology"/>
<dbReference type="InterPro" id="IPR003663">
    <property type="entry name" value="Sugar/inositol_transpt"/>
</dbReference>
<comment type="subcellular location">
    <subcellularLocation>
        <location evidence="1">Membrane</location>
        <topology evidence="1">Multi-pass membrane protein</topology>
    </subcellularLocation>
</comment>
<dbReference type="PANTHER" id="PTHR48022">
    <property type="entry name" value="PLASTIDIC GLUCOSE TRANSPORTER 4"/>
    <property type="match status" value="1"/>
</dbReference>
<name>A0A9W9CL60_9PLEO</name>
<dbReference type="InterPro" id="IPR005828">
    <property type="entry name" value="MFS_sugar_transport-like"/>
</dbReference>
<keyword evidence="6 9" id="KW-0472">Membrane</keyword>
<organism evidence="11 12">
    <name type="scientific">Neocucurbitaria cava</name>
    <dbReference type="NCBI Taxonomy" id="798079"/>
    <lineage>
        <taxon>Eukaryota</taxon>
        <taxon>Fungi</taxon>
        <taxon>Dikarya</taxon>
        <taxon>Ascomycota</taxon>
        <taxon>Pezizomycotina</taxon>
        <taxon>Dothideomycetes</taxon>
        <taxon>Pleosporomycetidae</taxon>
        <taxon>Pleosporales</taxon>
        <taxon>Pleosporineae</taxon>
        <taxon>Cucurbitariaceae</taxon>
        <taxon>Neocucurbitaria</taxon>
    </lineage>
</organism>
<reference evidence="11" key="1">
    <citation type="submission" date="2022-10" db="EMBL/GenBank/DDBJ databases">
        <title>Tapping the CABI collections for fungal endophytes: first genome assemblies for Collariella, Neodidymelliopsis, Ascochyta clinopodiicola, Didymella pomorum, Didymosphaeria variabile, Neocosmospora piperis and Neocucurbitaria cava.</title>
        <authorList>
            <person name="Hill R."/>
        </authorList>
    </citation>
    <scope>NUCLEOTIDE SEQUENCE</scope>
    <source>
        <strain evidence="11">IMI 356814</strain>
    </source>
</reference>
<evidence type="ECO:0000256" key="3">
    <source>
        <dbReference type="ARBA" id="ARBA00022448"/>
    </source>
</evidence>
<keyword evidence="4 9" id="KW-0812">Transmembrane</keyword>
<dbReference type="EMBL" id="JAPEUY010000011">
    <property type="protein sequence ID" value="KAJ4368117.1"/>
    <property type="molecule type" value="Genomic_DNA"/>
</dbReference>